<gene>
    <name evidence="3" type="ORF">DU000_09050</name>
</gene>
<accession>A0A368L1Z4</accession>
<comment type="caution">
    <text evidence="3">The sequence shown here is derived from an EMBL/GenBank/DDBJ whole genome shotgun (WGS) entry which is preliminary data.</text>
</comment>
<evidence type="ECO:0000313" key="3">
    <source>
        <dbReference type="EMBL" id="RCS57575.1"/>
    </source>
</evidence>
<dbReference type="AlphaFoldDB" id="A0A368L1Z4"/>
<dbReference type="SUPFAM" id="SSF69786">
    <property type="entry name" value="YggU-like"/>
    <property type="match status" value="1"/>
</dbReference>
<name>A0A368L1Z4_9BURK</name>
<evidence type="ECO:0000313" key="4">
    <source>
        <dbReference type="Proteomes" id="UP000252357"/>
    </source>
</evidence>
<organism evidence="3 4">
    <name type="scientific">Parvibium lacunae</name>
    <dbReference type="NCBI Taxonomy" id="1888893"/>
    <lineage>
        <taxon>Bacteria</taxon>
        <taxon>Pseudomonadati</taxon>
        <taxon>Pseudomonadota</taxon>
        <taxon>Betaproteobacteria</taxon>
        <taxon>Burkholderiales</taxon>
        <taxon>Alcaligenaceae</taxon>
        <taxon>Parvibium</taxon>
    </lineage>
</organism>
<keyword evidence="4" id="KW-1185">Reference proteome</keyword>
<dbReference type="GO" id="GO:0005737">
    <property type="term" value="C:cytoplasm"/>
    <property type="evidence" value="ECO:0007669"/>
    <property type="project" value="TreeGrafter"/>
</dbReference>
<dbReference type="EMBL" id="QPGB01000003">
    <property type="protein sequence ID" value="RCS57575.1"/>
    <property type="molecule type" value="Genomic_DNA"/>
</dbReference>
<dbReference type="SMART" id="SM01152">
    <property type="entry name" value="DUF167"/>
    <property type="match status" value="1"/>
</dbReference>
<dbReference type="NCBIfam" id="TIGR00251">
    <property type="entry name" value="DUF167 family protein"/>
    <property type="match status" value="1"/>
</dbReference>
<protein>
    <recommendedName>
        <fullName evidence="2">UPF0235 protein DU000_09050</fullName>
    </recommendedName>
</protein>
<proteinExistence type="inferred from homology"/>
<reference evidence="3 4" key="1">
    <citation type="journal article" date="2018" name="Int. J. Syst. Evol. Microbiol.">
        <title>Parvibium lacunae gen. nov., sp. nov., a new member of the family Alcaligenaceae isolated from a freshwater pond.</title>
        <authorList>
            <person name="Chen W.M."/>
            <person name="Xie P.B."/>
            <person name="Hsu M.Y."/>
            <person name="Sheu S.Y."/>
        </authorList>
    </citation>
    <scope>NUCLEOTIDE SEQUENCE [LARGE SCALE GENOMIC DNA]</scope>
    <source>
        <strain evidence="3 4">KMB9</strain>
    </source>
</reference>
<evidence type="ECO:0000256" key="2">
    <source>
        <dbReference type="HAMAP-Rule" id="MF_00634"/>
    </source>
</evidence>
<dbReference type="Gene3D" id="3.30.1200.10">
    <property type="entry name" value="YggU-like"/>
    <property type="match status" value="1"/>
</dbReference>
<dbReference type="RefSeq" id="WP_114403058.1">
    <property type="nucleotide sequence ID" value="NZ_QPGB01000003.1"/>
</dbReference>
<dbReference type="Pfam" id="PF02594">
    <property type="entry name" value="DUF167"/>
    <property type="match status" value="1"/>
</dbReference>
<dbReference type="InterPro" id="IPR036591">
    <property type="entry name" value="YggU-like_sf"/>
</dbReference>
<sequence length="117" mass="13158">MKRALSAPSSLPTWLRSQLTARGEQTWLLALYVQPNAKQTVCLGLHDTALKIRLNAPAIDGKANQALLQWLQNRCRQLQAGTPQLHLRQGERSRYKCIELQFPQAVTPQALVDCITK</sequence>
<dbReference type="PANTHER" id="PTHR13420:SF7">
    <property type="entry name" value="UPF0235 PROTEIN C15ORF40"/>
    <property type="match status" value="1"/>
</dbReference>
<evidence type="ECO:0000256" key="1">
    <source>
        <dbReference type="ARBA" id="ARBA00010364"/>
    </source>
</evidence>
<dbReference type="HAMAP" id="MF_00634">
    <property type="entry name" value="UPF0235"/>
    <property type="match status" value="1"/>
</dbReference>
<dbReference type="Proteomes" id="UP000252357">
    <property type="component" value="Unassembled WGS sequence"/>
</dbReference>
<dbReference type="InterPro" id="IPR003746">
    <property type="entry name" value="DUF167"/>
</dbReference>
<dbReference type="PANTHER" id="PTHR13420">
    <property type="entry name" value="UPF0235 PROTEIN C15ORF40"/>
    <property type="match status" value="1"/>
</dbReference>
<dbReference type="OrthoDB" id="9800587at2"/>
<comment type="similarity">
    <text evidence="1 2">Belongs to the UPF0235 family.</text>
</comment>